<dbReference type="CDD" id="cd12797">
    <property type="entry name" value="M23_peptidase"/>
    <property type="match status" value="1"/>
</dbReference>
<feature type="transmembrane region" description="Helical" evidence="2">
    <location>
        <begin position="45"/>
        <end position="64"/>
    </location>
</feature>
<evidence type="ECO:0000256" key="2">
    <source>
        <dbReference type="SAM" id="Phobius"/>
    </source>
</evidence>
<proteinExistence type="predicted"/>
<reference evidence="4 5" key="1">
    <citation type="submission" date="2015-06" db="EMBL/GenBank/DDBJ databases">
        <title>Cloning and characterization of the uncialamcin biosynthetic gene cluster.</title>
        <authorList>
            <person name="Yan X."/>
            <person name="Huang T."/>
            <person name="Ge H."/>
            <person name="Shen B."/>
        </authorList>
    </citation>
    <scope>NUCLEOTIDE SEQUENCE [LARGE SCALE GENOMIC DNA]</scope>
    <source>
        <strain evidence="4 5">DCA2648</strain>
    </source>
</reference>
<dbReference type="Pfam" id="PF01551">
    <property type="entry name" value="Peptidase_M23"/>
    <property type="match status" value="1"/>
</dbReference>
<dbReference type="STRING" id="1048205.AB852_02300"/>
<evidence type="ECO:0000313" key="4">
    <source>
        <dbReference type="EMBL" id="OKH96648.1"/>
    </source>
</evidence>
<keyword evidence="5" id="KW-1185">Reference proteome</keyword>
<gene>
    <name evidence="4" type="ORF">AB852_02300</name>
</gene>
<comment type="caution">
    <text evidence="4">The sequence shown here is derived from an EMBL/GenBank/DDBJ whole genome shotgun (WGS) entry which is preliminary data.</text>
</comment>
<sequence>MPTSPSTRTRTRTTHKALTVVYRLVWMTLTVLVVGSFVVDRLDEPPFPLIWLALGASMLVLLLLTHLTRPSRGPAATTEPIEVAPPVTGRWLAVNSPADKVPSHGTHGYGQTYAIDIVAEPEPRRIAGRPTNPQRPGFAWFWPLLRRPEAYPAFGSPIMAVADARVVQASDSQRDHLSRTSPLPLFYLMLLEGMARAMAGPHRVTGNHLVLDLGDGTYAMYAHLKKGSLKVRAGDRVTEGTVLAECGNSGNSTEPHLHFQLMDSPDLDTARGLPFRWRGVGLPAGGETFTAPERTRDTGRSVASGVTRPG</sequence>
<protein>
    <submittedName>
        <fullName evidence="4">Peptidase M23</fullName>
    </submittedName>
</protein>
<keyword evidence="2" id="KW-0472">Membrane</keyword>
<name>A0A1Q4VFT8_9ACTN</name>
<dbReference type="Gene3D" id="2.70.70.10">
    <property type="entry name" value="Glucose Permease (Domain IIA)"/>
    <property type="match status" value="1"/>
</dbReference>
<feature type="region of interest" description="Disordered" evidence="1">
    <location>
        <begin position="286"/>
        <end position="310"/>
    </location>
</feature>
<feature type="transmembrane region" description="Helical" evidence="2">
    <location>
        <begin position="20"/>
        <end position="39"/>
    </location>
</feature>
<keyword evidence="2" id="KW-0812">Transmembrane</keyword>
<dbReference type="InterPro" id="IPR016047">
    <property type="entry name" value="M23ase_b-sheet_dom"/>
</dbReference>
<dbReference type="InterPro" id="IPR011055">
    <property type="entry name" value="Dup_hybrid_motif"/>
</dbReference>
<organism evidence="4 5">
    <name type="scientific">Streptomyces uncialis</name>
    <dbReference type="NCBI Taxonomy" id="1048205"/>
    <lineage>
        <taxon>Bacteria</taxon>
        <taxon>Bacillati</taxon>
        <taxon>Actinomycetota</taxon>
        <taxon>Actinomycetes</taxon>
        <taxon>Kitasatosporales</taxon>
        <taxon>Streptomycetaceae</taxon>
        <taxon>Streptomyces</taxon>
    </lineage>
</organism>
<dbReference type="SUPFAM" id="SSF51261">
    <property type="entry name" value="Duplicated hybrid motif"/>
    <property type="match status" value="1"/>
</dbReference>
<evidence type="ECO:0000259" key="3">
    <source>
        <dbReference type="Pfam" id="PF01551"/>
    </source>
</evidence>
<dbReference type="GO" id="GO:0004222">
    <property type="term" value="F:metalloendopeptidase activity"/>
    <property type="evidence" value="ECO:0007669"/>
    <property type="project" value="TreeGrafter"/>
</dbReference>
<dbReference type="AlphaFoldDB" id="A0A1Q4VFT8"/>
<dbReference type="Proteomes" id="UP000186455">
    <property type="component" value="Unassembled WGS sequence"/>
</dbReference>
<evidence type="ECO:0000313" key="5">
    <source>
        <dbReference type="Proteomes" id="UP000186455"/>
    </source>
</evidence>
<feature type="domain" description="M23ase beta-sheet core" evidence="3">
    <location>
        <begin position="198"/>
        <end position="262"/>
    </location>
</feature>
<evidence type="ECO:0000256" key="1">
    <source>
        <dbReference type="SAM" id="MobiDB-lite"/>
    </source>
</evidence>
<dbReference type="EMBL" id="LFBV01000001">
    <property type="protein sequence ID" value="OKH96648.1"/>
    <property type="molecule type" value="Genomic_DNA"/>
</dbReference>
<dbReference type="InterPro" id="IPR050570">
    <property type="entry name" value="Cell_wall_metabolism_enzyme"/>
</dbReference>
<dbReference type="PANTHER" id="PTHR21666">
    <property type="entry name" value="PEPTIDASE-RELATED"/>
    <property type="match status" value="1"/>
</dbReference>
<dbReference type="PANTHER" id="PTHR21666:SF270">
    <property type="entry name" value="MUREIN HYDROLASE ACTIVATOR ENVC"/>
    <property type="match status" value="1"/>
</dbReference>
<keyword evidence="2" id="KW-1133">Transmembrane helix</keyword>
<accession>A0A1Q4VFT8</accession>